<dbReference type="Proteomes" id="UP000265515">
    <property type="component" value="Unassembled WGS sequence"/>
</dbReference>
<accession>A0A388KIK8</accession>
<dbReference type="AlphaFoldDB" id="A0A388KIK8"/>
<evidence type="ECO:0000256" key="1">
    <source>
        <dbReference type="SAM" id="MobiDB-lite"/>
    </source>
</evidence>
<evidence type="ECO:0000313" key="3">
    <source>
        <dbReference type="Proteomes" id="UP000265515"/>
    </source>
</evidence>
<reference evidence="2 3" key="1">
    <citation type="journal article" date="2018" name="Cell">
        <title>The Chara Genome: Secondary Complexity and Implications for Plant Terrestrialization.</title>
        <authorList>
            <person name="Nishiyama T."/>
            <person name="Sakayama H."/>
            <person name="Vries J.D."/>
            <person name="Buschmann H."/>
            <person name="Saint-Marcoux D."/>
            <person name="Ullrich K.K."/>
            <person name="Haas F.B."/>
            <person name="Vanderstraeten L."/>
            <person name="Becker D."/>
            <person name="Lang D."/>
            <person name="Vosolsobe S."/>
            <person name="Rombauts S."/>
            <person name="Wilhelmsson P.K.I."/>
            <person name="Janitza P."/>
            <person name="Kern R."/>
            <person name="Heyl A."/>
            <person name="Rumpler F."/>
            <person name="Villalobos L.I.A.C."/>
            <person name="Clay J.M."/>
            <person name="Skokan R."/>
            <person name="Toyoda A."/>
            <person name="Suzuki Y."/>
            <person name="Kagoshima H."/>
            <person name="Schijlen E."/>
            <person name="Tajeshwar N."/>
            <person name="Catarino B."/>
            <person name="Hetherington A.J."/>
            <person name="Saltykova A."/>
            <person name="Bonnot C."/>
            <person name="Breuninger H."/>
            <person name="Symeonidi A."/>
            <person name="Radhakrishnan G.V."/>
            <person name="Van Nieuwerburgh F."/>
            <person name="Deforce D."/>
            <person name="Chang C."/>
            <person name="Karol K.G."/>
            <person name="Hedrich R."/>
            <person name="Ulvskov P."/>
            <person name="Glockner G."/>
            <person name="Delwiche C.F."/>
            <person name="Petrasek J."/>
            <person name="Van de Peer Y."/>
            <person name="Friml J."/>
            <person name="Beilby M."/>
            <person name="Dolan L."/>
            <person name="Kohara Y."/>
            <person name="Sugano S."/>
            <person name="Fujiyama A."/>
            <person name="Delaux P.-M."/>
            <person name="Quint M."/>
            <person name="TheiBen G."/>
            <person name="Hagemann M."/>
            <person name="Harholt J."/>
            <person name="Dunand C."/>
            <person name="Zachgo S."/>
            <person name="Langdale J."/>
            <person name="Maumus F."/>
            <person name="Straeten D.V.D."/>
            <person name="Gould S.B."/>
            <person name="Rensing S.A."/>
        </authorList>
    </citation>
    <scope>NUCLEOTIDE SEQUENCE [LARGE SCALE GENOMIC DNA]</scope>
    <source>
        <strain evidence="2 3">S276</strain>
    </source>
</reference>
<sequence>MKRKLYIGYLSKQVVGRGARKRVCRGSSPLRKGEGIHILSGSESEEEGASVGEGGRAAGEKTRASAEGRAKRCEQHEPWHGENEGRQDICDGCEDGEERRKNPREEWSGNDSCEGRYPDFEEGYRRRTKIPYNLDPKNFMGEFSPIRAEEDVDEEEEVQEVIEISNDDEKDKISRPREERRPPANRPRGGSFRWEDEFGPTPSHWFEQWLSVIKHDWIIKVREFMEAGVAVTPLDFYNEKELQEIAKRKREILASGLGVKKPAERQDGQGTERDETRDSNKDYMLSALNNNCAFLLQIWDDKACRV</sequence>
<protein>
    <submittedName>
        <fullName evidence="2">Uncharacterized protein</fullName>
    </submittedName>
</protein>
<feature type="compositionally biased region" description="Basic and acidic residues" evidence="1">
    <location>
        <begin position="58"/>
        <end position="89"/>
    </location>
</feature>
<dbReference type="EMBL" id="BFEA01000121">
    <property type="protein sequence ID" value="GBG69891.1"/>
    <property type="molecule type" value="Genomic_DNA"/>
</dbReference>
<keyword evidence="3" id="KW-1185">Reference proteome</keyword>
<feature type="compositionally biased region" description="Acidic residues" evidence="1">
    <location>
        <begin position="150"/>
        <end position="166"/>
    </location>
</feature>
<feature type="compositionally biased region" description="Basic and acidic residues" evidence="1">
    <location>
        <begin position="97"/>
        <end position="119"/>
    </location>
</feature>
<feature type="region of interest" description="Disordered" evidence="1">
    <location>
        <begin position="257"/>
        <end position="279"/>
    </location>
</feature>
<proteinExistence type="predicted"/>
<evidence type="ECO:0000313" key="2">
    <source>
        <dbReference type="EMBL" id="GBG69891.1"/>
    </source>
</evidence>
<feature type="compositionally biased region" description="Basic and acidic residues" evidence="1">
    <location>
        <begin position="261"/>
        <end position="279"/>
    </location>
</feature>
<gene>
    <name evidence="2" type="ORF">CBR_g4719</name>
</gene>
<feature type="region of interest" description="Disordered" evidence="1">
    <location>
        <begin position="26"/>
        <end position="119"/>
    </location>
</feature>
<organism evidence="2 3">
    <name type="scientific">Chara braunii</name>
    <name type="common">Braun's stonewort</name>
    <dbReference type="NCBI Taxonomy" id="69332"/>
    <lineage>
        <taxon>Eukaryota</taxon>
        <taxon>Viridiplantae</taxon>
        <taxon>Streptophyta</taxon>
        <taxon>Charophyceae</taxon>
        <taxon>Charales</taxon>
        <taxon>Characeae</taxon>
        <taxon>Chara</taxon>
    </lineage>
</organism>
<feature type="compositionally biased region" description="Basic and acidic residues" evidence="1">
    <location>
        <begin position="167"/>
        <end position="182"/>
    </location>
</feature>
<name>A0A388KIK8_CHABU</name>
<feature type="region of interest" description="Disordered" evidence="1">
    <location>
        <begin position="149"/>
        <end position="194"/>
    </location>
</feature>
<comment type="caution">
    <text evidence="2">The sequence shown here is derived from an EMBL/GenBank/DDBJ whole genome shotgun (WGS) entry which is preliminary data.</text>
</comment>
<dbReference type="Gramene" id="GBG69891">
    <property type="protein sequence ID" value="GBG69891"/>
    <property type="gene ID" value="CBR_g4719"/>
</dbReference>